<evidence type="ECO:0000256" key="7">
    <source>
        <dbReference type="ARBA" id="ARBA00023119"/>
    </source>
</evidence>
<dbReference type="FunFam" id="2.60.40.10:FF:000638">
    <property type="entry name" value="von Willebrand factor A domain-containing 1"/>
    <property type="match status" value="1"/>
</dbReference>
<dbReference type="PROSITE" id="PS50853">
    <property type="entry name" value="FN3"/>
    <property type="match status" value="5"/>
</dbReference>
<dbReference type="Gene3D" id="3.40.50.410">
    <property type="entry name" value="von Willebrand factor, type A domain"/>
    <property type="match status" value="1"/>
</dbReference>
<comment type="similarity">
    <text evidence="10">Belongs to the fibril-associated collagens with interrupted helices (FACIT) family.</text>
</comment>
<feature type="compositionally biased region" description="Gly residues" evidence="13">
    <location>
        <begin position="1150"/>
        <end position="1159"/>
    </location>
</feature>
<feature type="domain" description="VWFA" evidence="15">
    <location>
        <begin position="222"/>
        <end position="397"/>
    </location>
</feature>
<evidence type="ECO:0000259" key="15">
    <source>
        <dbReference type="PROSITE" id="PS50234"/>
    </source>
</evidence>
<dbReference type="FunFam" id="2.60.40.10:FF:000234">
    <property type="entry name" value="Collagen, type XII, alpha 1"/>
    <property type="match status" value="2"/>
</dbReference>
<dbReference type="Pfam" id="PF00092">
    <property type="entry name" value="VWA"/>
    <property type="match status" value="1"/>
</dbReference>
<dbReference type="InterPro" id="IPR036465">
    <property type="entry name" value="vWFA_dom_sf"/>
</dbReference>
<evidence type="ECO:0000256" key="1">
    <source>
        <dbReference type="ARBA" id="ARBA00004498"/>
    </source>
</evidence>
<dbReference type="PRINTS" id="PR00453">
    <property type="entry name" value="VWFADOMAIN"/>
</dbReference>
<keyword evidence="6" id="KW-0130">Cell adhesion</keyword>
<reference evidence="17" key="1">
    <citation type="submission" date="2025-08" db="UniProtKB">
        <authorList>
            <consortium name="Ensembl"/>
        </authorList>
    </citation>
    <scope>IDENTIFICATION</scope>
</reference>
<dbReference type="FunFam" id="2.60.40.10:FF:000974">
    <property type="entry name" value="Collagen alpha-1(XX) chain"/>
    <property type="match status" value="1"/>
</dbReference>
<dbReference type="InterPro" id="IPR050525">
    <property type="entry name" value="ECM_Assembly_Org"/>
</dbReference>
<evidence type="ECO:0000256" key="12">
    <source>
        <dbReference type="ARBA" id="ARBA00069772"/>
    </source>
</evidence>
<evidence type="ECO:0000313" key="17">
    <source>
        <dbReference type="Ensembl" id="ENSMMMP00000003428.1"/>
    </source>
</evidence>
<keyword evidence="7" id="KW-0176">Collagen</keyword>
<keyword evidence="3" id="KW-0272">Extracellular matrix</keyword>
<comment type="function">
    <text evidence="11">Probable collagen protein.</text>
</comment>
<evidence type="ECO:0000256" key="14">
    <source>
        <dbReference type="SAM" id="SignalP"/>
    </source>
</evidence>
<dbReference type="PROSITE" id="PS50234">
    <property type="entry name" value="VWFA"/>
    <property type="match status" value="1"/>
</dbReference>
<reference evidence="17" key="2">
    <citation type="submission" date="2025-09" db="UniProtKB">
        <authorList>
            <consortium name="Ensembl"/>
        </authorList>
    </citation>
    <scope>IDENTIFICATION</scope>
</reference>
<feature type="compositionally biased region" description="Gly residues" evidence="13">
    <location>
        <begin position="1129"/>
        <end position="1138"/>
    </location>
</feature>
<feature type="compositionally biased region" description="Low complexity" evidence="13">
    <location>
        <begin position="1184"/>
        <end position="1199"/>
    </location>
</feature>
<dbReference type="GO" id="GO:0005581">
    <property type="term" value="C:collagen trimer"/>
    <property type="evidence" value="ECO:0007669"/>
    <property type="project" value="UniProtKB-KW"/>
</dbReference>
<dbReference type="SMART" id="SM00060">
    <property type="entry name" value="FN3"/>
    <property type="match status" value="6"/>
</dbReference>
<feature type="signal peptide" evidence="14">
    <location>
        <begin position="1"/>
        <end position="22"/>
    </location>
</feature>
<comment type="subcellular location">
    <subcellularLocation>
        <location evidence="1">Secreted</location>
        <location evidence="1">Extracellular space</location>
        <location evidence="1">Extracellular matrix</location>
    </subcellularLocation>
</comment>
<evidence type="ECO:0000313" key="18">
    <source>
        <dbReference type="Proteomes" id="UP000694407"/>
    </source>
</evidence>
<dbReference type="GeneTree" id="ENSGT00940000163709"/>
<feature type="domain" description="Fibronectin type-III" evidence="16">
    <location>
        <begin position="26"/>
        <end position="117"/>
    </location>
</feature>
<keyword evidence="2" id="KW-0964">Secreted</keyword>
<evidence type="ECO:0000256" key="3">
    <source>
        <dbReference type="ARBA" id="ARBA00022530"/>
    </source>
</evidence>
<dbReference type="Ensembl" id="ENSMMMT00000003884.1">
    <property type="protein sequence ID" value="ENSMMMP00000003428.1"/>
    <property type="gene ID" value="ENSMMMG00000002849.1"/>
</dbReference>
<dbReference type="InterPro" id="IPR003961">
    <property type="entry name" value="FN3_dom"/>
</dbReference>
<evidence type="ECO:0000256" key="5">
    <source>
        <dbReference type="ARBA" id="ARBA00022737"/>
    </source>
</evidence>
<feature type="compositionally biased region" description="Polar residues" evidence="13">
    <location>
        <begin position="146"/>
        <end position="156"/>
    </location>
</feature>
<dbReference type="SUPFAM" id="SSF49899">
    <property type="entry name" value="Concanavalin A-like lectins/glucanases"/>
    <property type="match status" value="1"/>
</dbReference>
<feature type="domain" description="Fibronectin type-III" evidence="16">
    <location>
        <begin position="421"/>
        <end position="510"/>
    </location>
</feature>
<evidence type="ECO:0000256" key="13">
    <source>
        <dbReference type="SAM" id="MobiDB-lite"/>
    </source>
</evidence>
<dbReference type="Gene3D" id="2.60.120.200">
    <property type="match status" value="1"/>
</dbReference>
<dbReference type="PANTHER" id="PTHR24020">
    <property type="entry name" value="COLLAGEN ALPHA"/>
    <property type="match status" value="1"/>
</dbReference>
<dbReference type="InterPro" id="IPR002035">
    <property type="entry name" value="VWF_A"/>
</dbReference>
<dbReference type="Pfam" id="PF01391">
    <property type="entry name" value="Collagen"/>
    <property type="match status" value="2"/>
</dbReference>
<dbReference type="SUPFAM" id="SSF49265">
    <property type="entry name" value="Fibronectin type III"/>
    <property type="match status" value="4"/>
</dbReference>
<keyword evidence="8" id="KW-0325">Glycoprotein</keyword>
<keyword evidence="18" id="KW-1185">Reference proteome</keyword>
<evidence type="ECO:0000256" key="10">
    <source>
        <dbReference type="ARBA" id="ARBA00049648"/>
    </source>
</evidence>
<dbReference type="CDD" id="cd01482">
    <property type="entry name" value="vWA_collagen_alphaI-XII-like"/>
    <property type="match status" value="1"/>
</dbReference>
<dbReference type="InterPro" id="IPR048287">
    <property type="entry name" value="TSPN-like_N"/>
</dbReference>
<dbReference type="CDD" id="cd00063">
    <property type="entry name" value="FN3"/>
    <property type="match status" value="6"/>
</dbReference>
<dbReference type="InterPro" id="IPR013320">
    <property type="entry name" value="ConA-like_dom_sf"/>
</dbReference>
<dbReference type="InterPro" id="IPR036116">
    <property type="entry name" value="FN3_sf"/>
</dbReference>
<feature type="domain" description="Fibronectin type-III" evidence="16">
    <location>
        <begin position="511"/>
        <end position="602"/>
    </location>
</feature>
<name>A0A8C5YSW3_MARMA</name>
<accession>A0A8C5YSW3</accession>
<dbReference type="Pfam" id="PF00041">
    <property type="entry name" value="fn3"/>
    <property type="match status" value="2"/>
</dbReference>
<feature type="region of interest" description="Disordered" evidence="13">
    <location>
        <begin position="117"/>
        <end position="165"/>
    </location>
</feature>
<dbReference type="InterPro" id="IPR008160">
    <property type="entry name" value="Collagen"/>
</dbReference>
<dbReference type="SMART" id="SM00210">
    <property type="entry name" value="TSPN"/>
    <property type="match status" value="1"/>
</dbReference>
<dbReference type="GO" id="GO:0007155">
    <property type="term" value="P:cell adhesion"/>
    <property type="evidence" value="ECO:0007669"/>
    <property type="project" value="UniProtKB-KW"/>
</dbReference>
<dbReference type="SMART" id="SM00327">
    <property type="entry name" value="VWA"/>
    <property type="match status" value="1"/>
</dbReference>
<evidence type="ECO:0000256" key="8">
    <source>
        <dbReference type="ARBA" id="ARBA00023180"/>
    </source>
</evidence>
<feature type="domain" description="Fibronectin type-III" evidence="16">
    <location>
        <begin position="785"/>
        <end position="876"/>
    </location>
</feature>
<dbReference type="PANTHER" id="PTHR24020:SF39">
    <property type="entry name" value="COLLAGEN ALPHA-1(XX) CHAIN"/>
    <property type="match status" value="1"/>
</dbReference>
<proteinExistence type="inferred from homology"/>
<gene>
    <name evidence="17" type="primary">COL20A1</name>
</gene>
<keyword evidence="5" id="KW-0677">Repeat</keyword>
<feature type="region of interest" description="Disordered" evidence="13">
    <location>
        <begin position="180"/>
        <end position="205"/>
    </location>
</feature>
<dbReference type="SUPFAM" id="SSF53300">
    <property type="entry name" value="vWA-like"/>
    <property type="match status" value="1"/>
</dbReference>
<evidence type="ECO:0000256" key="2">
    <source>
        <dbReference type="ARBA" id="ARBA00022525"/>
    </source>
</evidence>
<keyword evidence="4 14" id="KW-0732">Signal</keyword>
<evidence type="ECO:0000256" key="4">
    <source>
        <dbReference type="ARBA" id="ARBA00022729"/>
    </source>
</evidence>
<evidence type="ECO:0000256" key="11">
    <source>
        <dbReference type="ARBA" id="ARBA00056720"/>
    </source>
</evidence>
<protein>
    <recommendedName>
        <fullName evidence="12">Collagen alpha-1(XX) chain</fullName>
    </recommendedName>
</protein>
<feature type="chain" id="PRO_5034911766" description="Collagen alpha-1(XX) chain" evidence="14">
    <location>
        <begin position="23"/>
        <end position="1367"/>
    </location>
</feature>
<feature type="region of interest" description="Disordered" evidence="13">
    <location>
        <begin position="1107"/>
        <end position="1265"/>
    </location>
</feature>
<evidence type="ECO:0000256" key="6">
    <source>
        <dbReference type="ARBA" id="ARBA00022889"/>
    </source>
</evidence>
<organism evidence="17 18">
    <name type="scientific">Marmota marmota marmota</name>
    <name type="common">Alpine marmot</name>
    <dbReference type="NCBI Taxonomy" id="9994"/>
    <lineage>
        <taxon>Eukaryota</taxon>
        <taxon>Metazoa</taxon>
        <taxon>Chordata</taxon>
        <taxon>Craniata</taxon>
        <taxon>Vertebrata</taxon>
        <taxon>Euteleostomi</taxon>
        <taxon>Mammalia</taxon>
        <taxon>Eutheria</taxon>
        <taxon>Euarchontoglires</taxon>
        <taxon>Glires</taxon>
        <taxon>Rodentia</taxon>
        <taxon>Sciuromorpha</taxon>
        <taxon>Sciuridae</taxon>
        <taxon>Xerinae</taxon>
        <taxon>Marmotini</taxon>
        <taxon>Marmota</taxon>
    </lineage>
</organism>
<dbReference type="FunFam" id="2.60.40.10:FF:000953">
    <property type="entry name" value="Collagen, type XX, alpha 1"/>
    <property type="match status" value="1"/>
</dbReference>
<sequence>MSPRARLHVCLWLWLGTTLAHGLGQVSGHLRLTVLPEDRLQMKWRESLGSGLGYLVQVKPMAGDSEQEVMLTTKIPKATVGGLSPSKGYTLQIFKLTGSGPVLLVQREFVIEDLKSNSLGKSSQRPPGAALEPTPSHRGAPDPEQASDSRVTFTPSQDPPILGIPSVGQQQLEQHWSWGPVAQDPAQQPPDLERQSHSVAPARRREKLAGPEFRCTPPTPTDMVFLVDGSWSIGRGHFQHVKNFLASVISPFEIGPDKVQVGLTQYSGDPQTEWDLNSFRSSGEVLAAVRGLRYKGGNTFTGLALTHVLGQNLKPSAGLRPEAAKVVILVTDGKSQDDVHTAARVLKDLDVDVFAVGVKNADEAELKVLASQPLDITVHNVLDFPQLATLAGLLSRLICQKVQGRSLITPEDAPALEPLPGPSSLVLTQITFSSVHVSWTPAPQLPLEYLIVWQSSRGGTPQELVVGGPASSVQLCNLTSSSEYLVSVLPVYKDRVGKGLQGLVTTAPLPPPRALTLVTATPRTLRLAWQSSAGATLYLVRCLSASPGGKEEEKEVQVGRPEVLLDGLEPGRDYQILVQSLRGPEASEARSIHIRTPALAPPRHLGFSDVSHDSARVSWEGTQRPMRLVRVSYISSDGGHSGQTEAPGNATWAALGPLFSSTTYTVRITCLYLGGGSSTLTGRVTTRKAPSPSQLSVTELPGDAVRLVWAAAASSGVLVYQIKWTPLGKGQAHEISVPGTLSTAVLPDLGKHTEYEITILAYYRDGARSDPVSLRYSPSAASRSPPSSLALSSEIPNSLRVSWTPPSGHVLHYRLTYTPATGSRPDQSISVPGPRNHTVLSDLLAATKYKVLVSAVYGAGESVAVSAMGWTAACPTLHPDSSLPGFDLMAAFGLVEKEHASIRGVAMEPSALGLTPTFTLFKDAQLTRRTSDIHPVALPPEHTIVFLVRLLPETPREAFALWQMTAEDFQPILGVLLDAGRKSLTYFNHDPRAALQVATFDLQEVKKIFFGSYHKVHVAVGHSKVRLYVDCQKVAERPIGEASSPTSGFVMLGRLAKARGPRSSSATFQLQMLQIVCGDTWADEDKCCELPALRDGETCPVFPSACTCSSETPGPPGPQGPPGLPGRNGTPGGQGLPGPRGEPGPPGQTGPEGPGGQQGSPGTQGRTVQGPVGPPGSKGEKGDQGLPGLQGYPGQQGTPGRVGLQGPKGMRGLEGPAGQPGPPGPRGFQGLVGARGTNGERGPPGAVGPTGLPGPKGEQGEKGEPQSLATIFQLVSQACESAIQAHVLRLQSSFHGSTRPPMPILVEAVKPGGHGPPGSPNRLSKALLPGEQGRGGHHTEGRGEPSAHGQMGSPGLQGKQPPGPLEG</sequence>
<dbReference type="FunFam" id="2.60.120.200:FF:000008">
    <property type="entry name" value="Collagen type XII alpha 1 chain"/>
    <property type="match status" value="1"/>
</dbReference>
<keyword evidence="9" id="KW-0379">Hydroxylation</keyword>
<feature type="compositionally biased region" description="Pro residues" evidence="13">
    <location>
        <begin position="1113"/>
        <end position="1124"/>
    </location>
</feature>
<evidence type="ECO:0000256" key="9">
    <source>
        <dbReference type="ARBA" id="ARBA00023278"/>
    </source>
</evidence>
<dbReference type="InterPro" id="IPR013783">
    <property type="entry name" value="Ig-like_fold"/>
</dbReference>
<feature type="region of interest" description="Disordered" evidence="13">
    <location>
        <begin position="1309"/>
        <end position="1367"/>
    </location>
</feature>
<dbReference type="FunFam" id="3.40.50.410:FF:000001">
    <property type="entry name" value="Collagen, type XII, alpha 1"/>
    <property type="match status" value="1"/>
</dbReference>
<dbReference type="Proteomes" id="UP000694407">
    <property type="component" value="Unplaced"/>
</dbReference>
<evidence type="ECO:0000259" key="16">
    <source>
        <dbReference type="PROSITE" id="PS50853"/>
    </source>
</evidence>
<feature type="domain" description="Fibronectin type-III" evidence="16">
    <location>
        <begin position="691"/>
        <end position="780"/>
    </location>
</feature>
<dbReference type="Gene3D" id="2.60.40.10">
    <property type="entry name" value="Immunoglobulins"/>
    <property type="match status" value="6"/>
</dbReference>